<dbReference type="GO" id="GO:0005634">
    <property type="term" value="C:nucleus"/>
    <property type="evidence" value="ECO:0007669"/>
    <property type="project" value="TreeGrafter"/>
</dbReference>
<dbReference type="InterPro" id="IPR031373">
    <property type="entry name" value="Ciart"/>
</dbReference>
<feature type="compositionally biased region" description="Basic and acidic residues" evidence="1">
    <location>
        <begin position="53"/>
        <end position="64"/>
    </location>
</feature>
<dbReference type="PANTHER" id="PTHR35441">
    <property type="entry name" value="CIRCADIAN-ASSOCIATED TRANSCRIPTIONAL REPRESSOR"/>
    <property type="match status" value="1"/>
</dbReference>
<dbReference type="PANTHER" id="PTHR35441:SF2">
    <property type="entry name" value="CIRCADIAN-ASSOCIATED TRANSCRIPTIONAL REPRESSOR"/>
    <property type="match status" value="1"/>
</dbReference>
<feature type="compositionally biased region" description="Low complexity" evidence="1">
    <location>
        <begin position="35"/>
        <end position="45"/>
    </location>
</feature>
<name>A0AAQ4S3H3_GASAC</name>
<organism evidence="2 3">
    <name type="scientific">Gasterosteus aculeatus aculeatus</name>
    <name type="common">three-spined stickleback</name>
    <dbReference type="NCBI Taxonomy" id="481459"/>
    <lineage>
        <taxon>Eukaryota</taxon>
        <taxon>Metazoa</taxon>
        <taxon>Chordata</taxon>
        <taxon>Craniata</taxon>
        <taxon>Vertebrata</taxon>
        <taxon>Euteleostomi</taxon>
        <taxon>Actinopterygii</taxon>
        <taxon>Neopterygii</taxon>
        <taxon>Teleostei</taxon>
        <taxon>Neoteleostei</taxon>
        <taxon>Acanthomorphata</taxon>
        <taxon>Eupercaria</taxon>
        <taxon>Perciformes</taxon>
        <taxon>Cottioidei</taxon>
        <taxon>Gasterosteales</taxon>
        <taxon>Gasterosteidae</taxon>
        <taxon>Gasterosteus</taxon>
    </lineage>
</organism>
<evidence type="ECO:0000313" key="3">
    <source>
        <dbReference type="Proteomes" id="UP000007635"/>
    </source>
</evidence>
<evidence type="ECO:0000256" key="1">
    <source>
        <dbReference type="SAM" id="MobiDB-lite"/>
    </source>
</evidence>
<accession>A0AAQ4S3H3</accession>
<reference evidence="2" key="2">
    <citation type="submission" date="2025-08" db="UniProtKB">
        <authorList>
            <consortium name="Ensembl"/>
        </authorList>
    </citation>
    <scope>IDENTIFICATION</scope>
</reference>
<dbReference type="Proteomes" id="UP000007635">
    <property type="component" value="Chromosome XIX"/>
</dbReference>
<sequence length="338" mass="37672">MSATDSDSSIDWLASDNESEQEPDCRGTQSQTEAPSSPSGSPHLGPSGGGGRRSGEAKEGDSHCSEVGVFTPGRGGAWAGTTGLRHAQQAEKTSGKNSQQALKRPRGSTEEDCKERQLISNVSEKNHIFWKKCMELQCYIHPLSSILNGLRSGRYRERLSSFQESVAMDRIQRIMGVLQNPCMGERYINIILKMEEMLKTWFPNIQLRDQLTITQSEEALPTKKLKVKLYRSRHLYYYYQTTTCIVNEASLMVTNCAKEKVSSTDSAVLSSIEHFSFFQLIVCVLWFSTLVFWFTPIAPISAVLATAVASENAAINTVCTSCQSGKFYHRGPFHMNEL</sequence>
<dbReference type="GeneTree" id="ENSGT00940000164936"/>
<dbReference type="GO" id="GO:0000978">
    <property type="term" value="F:RNA polymerase II cis-regulatory region sequence-specific DNA binding"/>
    <property type="evidence" value="ECO:0007669"/>
    <property type="project" value="TreeGrafter"/>
</dbReference>
<feature type="compositionally biased region" description="Polar residues" evidence="1">
    <location>
        <begin position="90"/>
        <end position="101"/>
    </location>
</feature>
<proteinExistence type="predicted"/>
<protein>
    <recommendedName>
        <fullName evidence="4">Circadian associated repressor of transcription a</fullName>
    </recommendedName>
</protein>
<reference evidence="2" key="3">
    <citation type="submission" date="2025-09" db="UniProtKB">
        <authorList>
            <consortium name="Ensembl"/>
        </authorList>
    </citation>
    <scope>IDENTIFICATION</scope>
</reference>
<evidence type="ECO:0000313" key="2">
    <source>
        <dbReference type="Ensembl" id="ENSGACP00000070606.1"/>
    </source>
</evidence>
<dbReference type="Pfam" id="PF15673">
    <property type="entry name" value="Ciart"/>
    <property type="match status" value="1"/>
</dbReference>
<reference evidence="2 3" key="1">
    <citation type="journal article" date="2021" name="G3 (Bethesda)">
        <title>Improved contiguity of the threespine stickleback genome using long-read sequencing.</title>
        <authorList>
            <person name="Nath S."/>
            <person name="Shaw D.E."/>
            <person name="White M.A."/>
        </authorList>
    </citation>
    <scope>NUCLEOTIDE SEQUENCE [LARGE SCALE GENOMIC DNA]</scope>
    <source>
        <strain evidence="2 3">Lake Benthic</strain>
    </source>
</reference>
<dbReference type="GO" id="GO:0045892">
    <property type="term" value="P:negative regulation of DNA-templated transcription"/>
    <property type="evidence" value="ECO:0007669"/>
    <property type="project" value="TreeGrafter"/>
</dbReference>
<evidence type="ECO:0008006" key="4">
    <source>
        <dbReference type="Google" id="ProtNLM"/>
    </source>
</evidence>
<dbReference type="Ensembl" id="ENSGACT00000061271.1">
    <property type="protein sequence ID" value="ENSGACP00000070606.1"/>
    <property type="gene ID" value="ENSGACG00000035936.1"/>
</dbReference>
<keyword evidence="3" id="KW-1185">Reference proteome</keyword>
<dbReference type="AlphaFoldDB" id="A0AAQ4S3H3"/>
<feature type="region of interest" description="Disordered" evidence="1">
    <location>
        <begin position="1"/>
        <end position="114"/>
    </location>
</feature>
<dbReference type="GO" id="GO:0032922">
    <property type="term" value="P:circadian regulation of gene expression"/>
    <property type="evidence" value="ECO:0007669"/>
    <property type="project" value="InterPro"/>
</dbReference>